<dbReference type="Pfam" id="PF04195">
    <property type="entry name" value="Transposase_28"/>
    <property type="match status" value="1"/>
</dbReference>
<comment type="caution">
    <text evidence="3">The sequence shown here is derived from an EMBL/GenBank/DDBJ whole genome shotgun (WGS) entry which is preliminary data.</text>
</comment>
<feature type="domain" description="Pyridoxamine kinase/Phosphomethylpyrimidine kinase" evidence="2">
    <location>
        <begin position="46"/>
        <end position="107"/>
    </location>
</feature>
<dbReference type="InterPro" id="IPR029056">
    <property type="entry name" value="Ribokinase-like"/>
</dbReference>
<name>A0AAD8HM10_9APIA</name>
<dbReference type="GO" id="GO:0009507">
    <property type="term" value="C:chloroplast"/>
    <property type="evidence" value="ECO:0007669"/>
    <property type="project" value="TreeGrafter"/>
</dbReference>
<evidence type="ECO:0000259" key="2">
    <source>
        <dbReference type="Pfam" id="PF08543"/>
    </source>
</evidence>
<dbReference type="GO" id="GO:0008902">
    <property type="term" value="F:hydroxymethylpyrimidine kinase activity"/>
    <property type="evidence" value="ECO:0007669"/>
    <property type="project" value="TreeGrafter"/>
</dbReference>
<dbReference type="InterPro" id="IPR013749">
    <property type="entry name" value="PM/HMP-P_kinase-1"/>
</dbReference>
<dbReference type="GO" id="GO:0016627">
    <property type="term" value="F:oxidoreductase activity, acting on the CH-CH group of donors"/>
    <property type="evidence" value="ECO:0007669"/>
    <property type="project" value="InterPro"/>
</dbReference>
<keyword evidence="4" id="KW-1185">Reference proteome</keyword>
<reference evidence="3" key="2">
    <citation type="submission" date="2023-05" db="EMBL/GenBank/DDBJ databases">
        <authorList>
            <person name="Schelkunov M.I."/>
        </authorList>
    </citation>
    <scope>NUCLEOTIDE SEQUENCE</scope>
    <source>
        <strain evidence="3">Hsosn_3</strain>
        <tissue evidence="3">Leaf</tissue>
    </source>
</reference>
<organism evidence="3 4">
    <name type="scientific">Heracleum sosnowskyi</name>
    <dbReference type="NCBI Taxonomy" id="360622"/>
    <lineage>
        <taxon>Eukaryota</taxon>
        <taxon>Viridiplantae</taxon>
        <taxon>Streptophyta</taxon>
        <taxon>Embryophyta</taxon>
        <taxon>Tracheophyta</taxon>
        <taxon>Spermatophyta</taxon>
        <taxon>Magnoliopsida</taxon>
        <taxon>eudicotyledons</taxon>
        <taxon>Gunneridae</taxon>
        <taxon>Pentapetalae</taxon>
        <taxon>asterids</taxon>
        <taxon>campanulids</taxon>
        <taxon>Apiales</taxon>
        <taxon>Apiaceae</taxon>
        <taxon>Apioideae</taxon>
        <taxon>apioid superclade</taxon>
        <taxon>Tordylieae</taxon>
        <taxon>Tordyliinae</taxon>
        <taxon>Heracleum</taxon>
    </lineage>
</organism>
<dbReference type="GO" id="GO:0008972">
    <property type="term" value="F:phosphomethylpyrimidine kinase activity"/>
    <property type="evidence" value="ECO:0007669"/>
    <property type="project" value="TreeGrafter"/>
</dbReference>
<reference evidence="3" key="1">
    <citation type="submission" date="2023-02" db="EMBL/GenBank/DDBJ databases">
        <title>Genome of toxic invasive species Heracleum sosnowskyi carries increased number of genes despite the absence of recent whole-genome duplications.</title>
        <authorList>
            <person name="Schelkunov M."/>
            <person name="Shtratnikova V."/>
            <person name="Makarenko M."/>
            <person name="Klepikova A."/>
            <person name="Omelchenko D."/>
            <person name="Novikova G."/>
            <person name="Obukhova E."/>
            <person name="Bogdanov V."/>
            <person name="Penin A."/>
            <person name="Logacheva M."/>
        </authorList>
    </citation>
    <scope>NUCLEOTIDE SEQUENCE</scope>
    <source>
        <strain evidence="3">Hsosn_3</strain>
        <tissue evidence="3">Leaf</tissue>
    </source>
</reference>
<accession>A0AAD8HM10</accession>
<dbReference type="GO" id="GO:0009228">
    <property type="term" value="P:thiamine biosynthetic process"/>
    <property type="evidence" value="ECO:0007669"/>
    <property type="project" value="TreeGrafter"/>
</dbReference>
<dbReference type="PANTHER" id="PTHR20858">
    <property type="entry name" value="PHOSPHOMETHYLPYRIMIDINE KINASE"/>
    <property type="match status" value="1"/>
</dbReference>
<feature type="domain" description="Transposase (putative) gypsy type" evidence="1">
    <location>
        <begin position="350"/>
        <end position="413"/>
    </location>
</feature>
<proteinExistence type="predicted"/>
<dbReference type="Gene3D" id="3.40.1190.20">
    <property type="match status" value="1"/>
</dbReference>
<protein>
    <submittedName>
        <fullName evidence="3">Uncharacterized protein</fullName>
    </submittedName>
</protein>
<gene>
    <name evidence="3" type="ORF">POM88_034759</name>
</gene>
<evidence type="ECO:0000313" key="3">
    <source>
        <dbReference type="EMBL" id="KAK1368667.1"/>
    </source>
</evidence>
<dbReference type="AlphaFoldDB" id="A0AAD8HM10"/>
<evidence type="ECO:0000259" key="1">
    <source>
        <dbReference type="Pfam" id="PF04195"/>
    </source>
</evidence>
<dbReference type="Pfam" id="PF08543">
    <property type="entry name" value="Phos_pyr_kin"/>
    <property type="match status" value="1"/>
</dbReference>
<dbReference type="GO" id="GO:0050660">
    <property type="term" value="F:flavin adenine dinucleotide binding"/>
    <property type="evidence" value="ECO:0007669"/>
    <property type="project" value="InterPro"/>
</dbReference>
<sequence>MQVLTLKFQPYGVLNLKAVHETDVFAVTSGCSKQRVPHVLTVAGSDSGAGAGIQADLKACAARGVYCTTVITAVTAQNTVGVQGVNIVPERFVSEQLQSVLSDMHVDIGYGYPGLSITGSAIAYAEVARVDASFSTFIAVHSCLAMLTIGMCGLWQRRKFVKNNNNKGSMGVVTGASASKLGWHPSASRLDWDPGHFRPGFQVIFDQESRSNFDLEGERGRKHRSGISVYFRAQTVSRFSGVVSFFWVTSKIFEMADRSASRLQKMNQASKRGIIIRSPTMSLQDMILERSDEYPSVSHLDSYNHSNRFNDADAIANYKNMYRIRPPYRLVLAEPGDRSCHWRPNALCIYKGVLAAGVRFPFHPFIPQLLADVGISPCQLPPNAWRLIMCFIVLCLKNDFPLSVALFRRIFQFKNSSSQTLGWVYINHRPTTPPIFHPKSIPDNNPKWRDEFMYLMWDGGDWGTLFQSSFSRVSDGSPGDIVLSEGEALAYAELIKDNYATMAWELLDEFLLKTLGLSRVSDKAAEFINKQNEPEGGQTARIKRACLKDPGLTEKGPAILRPHVAEVDEVEGSTKSSVWRPNWGIRKKDTIVGVSAHAVEWSHHSLTPYDYKDFVSNSTLEGAECAGAQAFAAANANFQGALFQAKAWRSSSEANKAKYDQAQVEVGSLKASLDRRDKELLEAQAELVELRKGKDRIIDEYFDSAEYQEIITQHDDLLFPVQFTQGWDEALAEDSQS</sequence>
<dbReference type="Proteomes" id="UP001237642">
    <property type="component" value="Unassembled WGS sequence"/>
</dbReference>
<dbReference type="SUPFAM" id="SSF53613">
    <property type="entry name" value="Ribokinase-like"/>
    <property type="match status" value="1"/>
</dbReference>
<dbReference type="EMBL" id="JAUIZM010000008">
    <property type="protein sequence ID" value="KAK1368667.1"/>
    <property type="molecule type" value="Genomic_DNA"/>
</dbReference>
<dbReference type="InterPro" id="IPR007321">
    <property type="entry name" value="Transposase_28"/>
</dbReference>
<dbReference type="PANTHER" id="PTHR20858:SF17">
    <property type="entry name" value="HYDROXYMETHYLPYRIMIDINE_PHOSPHOMETHYLPYRIMIDINE KINASE THI20-RELATED"/>
    <property type="match status" value="1"/>
</dbReference>
<evidence type="ECO:0000313" key="4">
    <source>
        <dbReference type="Proteomes" id="UP001237642"/>
    </source>
</evidence>